<keyword evidence="4" id="KW-1185">Reference proteome</keyword>
<accession>A0ABS4AUT6</accession>
<gene>
    <name evidence="3" type="ORF">J5Y09_14480</name>
</gene>
<organism evidence="3 4">
    <name type="scientific">Roseomonas nitratireducens</name>
    <dbReference type="NCBI Taxonomy" id="2820810"/>
    <lineage>
        <taxon>Bacteria</taxon>
        <taxon>Pseudomonadati</taxon>
        <taxon>Pseudomonadota</taxon>
        <taxon>Alphaproteobacteria</taxon>
        <taxon>Acetobacterales</taxon>
        <taxon>Roseomonadaceae</taxon>
        <taxon>Roseomonas</taxon>
    </lineage>
</organism>
<evidence type="ECO:0000313" key="3">
    <source>
        <dbReference type="EMBL" id="MBP0465128.1"/>
    </source>
</evidence>
<name>A0ABS4AUT6_9PROT</name>
<comment type="caution">
    <text evidence="3">The sequence shown here is derived from an EMBL/GenBank/DDBJ whole genome shotgun (WGS) entry which is preliminary data.</text>
</comment>
<dbReference type="EMBL" id="JAGIYZ010000013">
    <property type="protein sequence ID" value="MBP0465128.1"/>
    <property type="molecule type" value="Genomic_DNA"/>
</dbReference>
<proteinExistence type="predicted"/>
<evidence type="ECO:0000256" key="2">
    <source>
        <dbReference type="SAM" id="SignalP"/>
    </source>
</evidence>
<feature type="signal peptide" evidence="2">
    <location>
        <begin position="1"/>
        <end position="28"/>
    </location>
</feature>
<reference evidence="3 4" key="1">
    <citation type="submission" date="2021-03" db="EMBL/GenBank/DDBJ databases">
        <authorList>
            <person name="So Y."/>
        </authorList>
    </citation>
    <scope>NUCLEOTIDE SEQUENCE [LARGE SCALE GENOMIC DNA]</scope>
    <source>
        <strain evidence="3 4">PWR1</strain>
    </source>
</reference>
<feature type="chain" id="PRO_5045443232" evidence="2">
    <location>
        <begin position="29"/>
        <end position="78"/>
    </location>
</feature>
<evidence type="ECO:0000313" key="4">
    <source>
        <dbReference type="Proteomes" id="UP000680815"/>
    </source>
</evidence>
<dbReference type="RefSeq" id="WP_209352513.1">
    <property type="nucleotide sequence ID" value="NZ_JAGIYZ010000013.1"/>
</dbReference>
<feature type="compositionally biased region" description="Low complexity" evidence="1">
    <location>
        <begin position="45"/>
        <end position="64"/>
    </location>
</feature>
<evidence type="ECO:0000256" key="1">
    <source>
        <dbReference type="SAM" id="MobiDB-lite"/>
    </source>
</evidence>
<dbReference type="Proteomes" id="UP000680815">
    <property type="component" value="Unassembled WGS sequence"/>
</dbReference>
<protein>
    <submittedName>
        <fullName evidence="3">Uncharacterized protein</fullName>
    </submittedName>
</protein>
<keyword evidence="2" id="KW-0732">Signal</keyword>
<feature type="region of interest" description="Disordered" evidence="1">
    <location>
        <begin position="27"/>
        <end position="78"/>
    </location>
</feature>
<sequence>MSDTPGRRGRRWLLGVALGTLFATPAMAEVTRPRPPRRVRRVGSAQTPTPAQRPTTPPAATRPGTRGGVGSGGDTPGS</sequence>
<feature type="compositionally biased region" description="Gly residues" evidence="1">
    <location>
        <begin position="65"/>
        <end position="78"/>
    </location>
</feature>